<keyword evidence="3" id="KW-1185">Reference proteome</keyword>
<sequence length="486" mass="54310">MIHAIELPRSTPEAQGIASSAIQSFVDALEEKKLGVHSLILVRNGSIVADGWWKPYASHLPHMMFSVSKSFASTAIGLAIAEGRLSLDDRVLSFFPSYVTPEISENMDELRVRHLLSMSTGHAEDTFGPMATSPDEDWVRTFLSLPITYPPGTHFLYNTGATFMLSAILQSLTGQTLVEYLQPRLFEPLGIETPVWEANPSGISLGGTGLRLRTSDLAKFGQLYLQRGVWNGQRIVPEEWIEDATSVHISNAGNSNPDWSQGYGFQFWRCRHNLYRGDGAFGQFCIVFPEQNAVLAMTSGTYDMQGILNAVWEHLLPGIKTEALPENAQETEALKERLAHLMLPLLPQTQEVESSISARISKRTIQFEPNKLHISEASFAFEADECIFTMRDDQGAEHVVRCGYTDWLPGESVVWKRHPSPSETFRVAACGAWADDHTFVMNWQYIETPFRYTITTDFGGDEVVLSVQVDVSFGDDRAEQVHGRFV</sequence>
<comment type="caution">
    <text evidence="2">The sequence shown here is derived from an EMBL/GenBank/DDBJ whole genome shotgun (WGS) entry which is preliminary data.</text>
</comment>
<feature type="domain" description="Beta-lactamase-related" evidence="1">
    <location>
        <begin position="36"/>
        <end position="299"/>
    </location>
</feature>
<dbReference type="AlphaFoldDB" id="A0A8J3MXH7"/>
<name>A0A8J3MXH7_9CHLR</name>
<dbReference type="EMBL" id="BNJK01000001">
    <property type="protein sequence ID" value="GHO90984.1"/>
    <property type="molecule type" value="Genomic_DNA"/>
</dbReference>
<dbReference type="PANTHER" id="PTHR43283:SF7">
    <property type="entry name" value="BETA-LACTAMASE-RELATED DOMAIN-CONTAINING PROTEIN"/>
    <property type="match status" value="1"/>
</dbReference>
<dbReference type="RefSeq" id="WP_220201912.1">
    <property type="nucleotide sequence ID" value="NZ_BNJK01000001.1"/>
</dbReference>
<gene>
    <name evidence="2" type="ORF">KSF_010320</name>
</gene>
<proteinExistence type="predicted"/>
<evidence type="ECO:0000313" key="3">
    <source>
        <dbReference type="Proteomes" id="UP000597444"/>
    </source>
</evidence>
<evidence type="ECO:0000259" key="1">
    <source>
        <dbReference type="Pfam" id="PF00144"/>
    </source>
</evidence>
<dbReference type="Pfam" id="PF00144">
    <property type="entry name" value="Beta-lactamase"/>
    <property type="match status" value="1"/>
</dbReference>
<dbReference type="InterPro" id="IPR012338">
    <property type="entry name" value="Beta-lactam/transpept-like"/>
</dbReference>
<dbReference type="SUPFAM" id="SSF56601">
    <property type="entry name" value="beta-lactamase/transpeptidase-like"/>
    <property type="match status" value="1"/>
</dbReference>
<dbReference type="PANTHER" id="PTHR43283">
    <property type="entry name" value="BETA-LACTAMASE-RELATED"/>
    <property type="match status" value="1"/>
</dbReference>
<dbReference type="InterPro" id="IPR050789">
    <property type="entry name" value="Diverse_Enzym_Activities"/>
</dbReference>
<accession>A0A8J3MXH7</accession>
<protein>
    <recommendedName>
        <fullName evidence="1">Beta-lactamase-related domain-containing protein</fullName>
    </recommendedName>
</protein>
<dbReference type="InterPro" id="IPR001466">
    <property type="entry name" value="Beta-lactam-related"/>
</dbReference>
<organism evidence="2 3">
    <name type="scientific">Reticulibacter mediterranei</name>
    <dbReference type="NCBI Taxonomy" id="2778369"/>
    <lineage>
        <taxon>Bacteria</taxon>
        <taxon>Bacillati</taxon>
        <taxon>Chloroflexota</taxon>
        <taxon>Ktedonobacteria</taxon>
        <taxon>Ktedonobacterales</taxon>
        <taxon>Reticulibacteraceae</taxon>
        <taxon>Reticulibacter</taxon>
    </lineage>
</organism>
<reference evidence="2" key="1">
    <citation type="submission" date="2020-10" db="EMBL/GenBank/DDBJ databases">
        <title>Taxonomic study of unclassified bacteria belonging to the class Ktedonobacteria.</title>
        <authorList>
            <person name="Yabe S."/>
            <person name="Wang C.M."/>
            <person name="Zheng Y."/>
            <person name="Sakai Y."/>
            <person name="Cavaletti L."/>
            <person name="Monciardini P."/>
            <person name="Donadio S."/>
        </authorList>
    </citation>
    <scope>NUCLEOTIDE SEQUENCE</scope>
    <source>
        <strain evidence="2">ID150040</strain>
    </source>
</reference>
<dbReference type="Gene3D" id="3.40.710.10">
    <property type="entry name" value="DD-peptidase/beta-lactamase superfamily"/>
    <property type="match status" value="1"/>
</dbReference>
<dbReference type="Proteomes" id="UP000597444">
    <property type="component" value="Unassembled WGS sequence"/>
</dbReference>
<evidence type="ECO:0000313" key="2">
    <source>
        <dbReference type="EMBL" id="GHO90984.1"/>
    </source>
</evidence>